<comment type="similarity">
    <text evidence="1">Belongs to the GST superfamily. Zeta family.</text>
</comment>
<dbReference type="InterPro" id="IPR004045">
    <property type="entry name" value="Glutathione_S-Trfase_N"/>
</dbReference>
<accession>A0ABV7L5H1</accession>
<dbReference type="PANTHER" id="PTHR42673:SF21">
    <property type="entry name" value="GLUTATHIONE S-TRANSFERASE YFCF"/>
    <property type="match status" value="1"/>
</dbReference>
<feature type="domain" description="GST C-terminal" evidence="4">
    <location>
        <begin position="77"/>
        <end position="205"/>
    </location>
</feature>
<dbReference type="Gene3D" id="1.20.1050.10">
    <property type="match status" value="1"/>
</dbReference>
<dbReference type="SUPFAM" id="SSF52833">
    <property type="entry name" value="Thioredoxin-like"/>
    <property type="match status" value="1"/>
</dbReference>
<dbReference type="InterPro" id="IPR036249">
    <property type="entry name" value="Thioredoxin-like_sf"/>
</dbReference>
<dbReference type="SUPFAM" id="SSF47616">
    <property type="entry name" value="GST C-terminal domain-like"/>
    <property type="match status" value="1"/>
</dbReference>
<dbReference type="Pfam" id="PF13409">
    <property type="entry name" value="GST_N_2"/>
    <property type="match status" value="1"/>
</dbReference>
<dbReference type="GO" id="GO:0016034">
    <property type="term" value="F:maleylacetoacetate isomerase activity"/>
    <property type="evidence" value="ECO:0007669"/>
    <property type="project" value="UniProtKB-EC"/>
</dbReference>
<dbReference type="InterPro" id="IPR005955">
    <property type="entry name" value="GST_Zeta"/>
</dbReference>
<keyword evidence="6" id="KW-1185">Reference proteome</keyword>
<dbReference type="PANTHER" id="PTHR42673">
    <property type="entry name" value="MALEYLACETOACETATE ISOMERASE"/>
    <property type="match status" value="1"/>
</dbReference>
<evidence type="ECO:0000256" key="2">
    <source>
        <dbReference type="SAM" id="MobiDB-lite"/>
    </source>
</evidence>
<keyword evidence="5" id="KW-0413">Isomerase</keyword>
<dbReference type="PROSITE" id="PS50405">
    <property type="entry name" value="GST_CTER"/>
    <property type="match status" value="1"/>
</dbReference>
<dbReference type="Proteomes" id="UP001595528">
    <property type="component" value="Unassembled WGS sequence"/>
</dbReference>
<dbReference type="Gene3D" id="3.40.30.10">
    <property type="entry name" value="Glutaredoxin"/>
    <property type="match status" value="1"/>
</dbReference>
<dbReference type="InterPro" id="IPR010987">
    <property type="entry name" value="Glutathione-S-Trfase_C-like"/>
</dbReference>
<gene>
    <name evidence="5" type="primary">maiA</name>
    <name evidence="5" type="ORF">ACFOGJ_21370</name>
</gene>
<name>A0ABV7L5H1_9PROT</name>
<protein>
    <submittedName>
        <fullName evidence="5">Maleylacetoacetate isomerase</fullName>
        <ecNumber evidence="5">5.2.1.2</ecNumber>
    </submittedName>
</protein>
<sequence>MAAFRVRIVMNLNGVTAEERQVDLGEGRQHDPAFLAINPQGAIPVLVLDDGRSLVQSMAIIEYFEDTCPEPPLLPADPPGRARVRALAQMAVADGHPLVSPRVRTYLEVELGRGEAQYMAWSRHFMGRALEAMEGHLARDAETGMFCHGDRATLADICLVSQVTGFSYFGGTADAFPVVTRINAACMEIDAFRHAHPRAQPDAPKGQAPRPPATAA</sequence>
<dbReference type="NCBIfam" id="TIGR01262">
    <property type="entry name" value="maiA"/>
    <property type="match status" value="1"/>
</dbReference>
<feature type="domain" description="GST N-terminal" evidence="3">
    <location>
        <begin position="1"/>
        <end position="72"/>
    </location>
</feature>
<evidence type="ECO:0000313" key="5">
    <source>
        <dbReference type="EMBL" id="MFC3229814.1"/>
    </source>
</evidence>
<feature type="region of interest" description="Disordered" evidence="2">
    <location>
        <begin position="197"/>
        <end position="216"/>
    </location>
</feature>
<dbReference type="InterPro" id="IPR036282">
    <property type="entry name" value="Glutathione-S-Trfase_C_sf"/>
</dbReference>
<organism evidence="5 6">
    <name type="scientific">Marinibaculum pumilum</name>
    <dbReference type="NCBI Taxonomy" id="1766165"/>
    <lineage>
        <taxon>Bacteria</taxon>
        <taxon>Pseudomonadati</taxon>
        <taxon>Pseudomonadota</taxon>
        <taxon>Alphaproteobacteria</taxon>
        <taxon>Rhodospirillales</taxon>
        <taxon>Rhodospirillaceae</taxon>
        <taxon>Marinibaculum</taxon>
    </lineage>
</organism>
<dbReference type="PROSITE" id="PS50404">
    <property type="entry name" value="GST_NTER"/>
    <property type="match status" value="1"/>
</dbReference>
<reference evidence="6" key="1">
    <citation type="journal article" date="2019" name="Int. J. Syst. Evol. Microbiol.">
        <title>The Global Catalogue of Microorganisms (GCM) 10K type strain sequencing project: providing services to taxonomists for standard genome sequencing and annotation.</title>
        <authorList>
            <consortium name="The Broad Institute Genomics Platform"/>
            <consortium name="The Broad Institute Genome Sequencing Center for Infectious Disease"/>
            <person name="Wu L."/>
            <person name="Ma J."/>
        </authorList>
    </citation>
    <scope>NUCLEOTIDE SEQUENCE [LARGE SCALE GENOMIC DNA]</scope>
    <source>
        <strain evidence="6">KCTC 42964</strain>
    </source>
</reference>
<dbReference type="SFLD" id="SFLDS00019">
    <property type="entry name" value="Glutathione_Transferase_(cytos"/>
    <property type="match status" value="1"/>
</dbReference>
<comment type="caution">
    <text evidence="5">The sequence shown here is derived from an EMBL/GenBank/DDBJ whole genome shotgun (WGS) entry which is preliminary data.</text>
</comment>
<dbReference type="SFLD" id="SFLDG00358">
    <property type="entry name" value="Main_(cytGST)"/>
    <property type="match status" value="1"/>
</dbReference>
<evidence type="ECO:0000313" key="6">
    <source>
        <dbReference type="Proteomes" id="UP001595528"/>
    </source>
</evidence>
<dbReference type="EC" id="5.2.1.2" evidence="5"/>
<evidence type="ECO:0000256" key="1">
    <source>
        <dbReference type="ARBA" id="ARBA00010007"/>
    </source>
</evidence>
<dbReference type="InterPro" id="IPR040079">
    <property type="entry name" value="Glutathione_S-Trfase"/>
</dbReference>
<proteinExistence type="inferred from homology"/>
<evidence type="ECO:0000259" key="3">
    <source>
        <dbReference type="PROSITE" id="PS50404"/>
    </source>
</evidence>
<dbReference type="RefSeq" id="WP_379904629.1">
    <property type="nucleotide sequence ID" value="NZ_JBHRTR010000034.1"/>
</dbReference>
<dbReference type="EMBL" id="JBHRTR010000034">
    <property type="protein sequence ID" value="MFC3229814.1"/>
    <property type="molecule type" value="Genomic_DNA"/>
</dbReference>
<evidence type="ECO:0000259" key="4">
    <source>
        <dbReference type="PROSITE" id="PS50405"/>
    </source>
</evidence>